<gene>
    <name evidence="8" type="primary">fliD</name>
    <name evidence="8" type="ORF">CLHUN_06010</name>
</gene>
<keyword evidence="8" id="KW-0282">Flagellum</keyword>
<evidence type="ECO:0000256" key="5">
    <source>
        <dbReference type="RuleBase" id="RU362066"/>
    </source>
</evidence>
<dbReference type="PANTHER" id="PTHR30288:SF0">
    <property type="entry name" value="FLAGELLAR HOOK-ASSOCIATED PROTEIN 2"/>
    <property type="match status" value="1"/>
</dbReference>
<proteinExistence type="inferred from homology"/>
<evidence type="ECO:0000313" key="9">
    <source>
        <dbReference type="Proteomes" id="UP000191554"/>
    </source>
</evidence>
<dbReference type="STRING" id="48256.CLHUN_06010"/>
<keyword evidence="8" id="KW-0969">Cilium</keyword>
<evidence type="ECO:0000256" key="1">
    <source>
        <dbReference type="ARBA" id="ARBA00009764"/>
    </source>
</evidence>
<evidence type="ECO:0000256" key="4">
    <source>
        <dbReference type="ARBA" id="ARBA00023143"/>
    </source>
</evidence>
<comment type="function">
    <text evidence="5">Required for morphogenesis and for the elongation of the flagellar filament by facilitating polymerization of the flagellin monomers at the tip of growing filament. Forms a capping structure, which prevents flagellin subunits (transported through the central channel of the flagellum) from leaking out without polymerization at the distal end.</text>
</comment>
<comment type="subcellular location">
    <subcellularLocation>
        <location evidence="5">Secreted</location>
    </subcellularLocation>
    <subcellularLocation>
        <location evidence="5">Bacterial flagellum</location>
    </subcellularLocation>
</comment>
<name>A0A1V4SP95_RUMHU</name>
<feature type="domain" description="Flagellar hook-associated protein 2 C-terminal" evidence="7">
    <location>
        <begin position="458"/>
        <end position="745"/>
    </location>
</feature>
<dbReference type="Pfam" id="PF02465">
    <property type="entry name" value="FliD_N"/>
    <property type="match status" value="1"/>
</dbReference>
<evidence type="ECO:0000313" key="8">
    <source>
        <dbReference type="EMBL" id="OPX45664.1"/>
    </source>
</evidence>
<accession>A0A1V4SP95</accession>
<keyword evidence="4 5" id="KW-0975">Bacterial flagellum</keyword>
<sequence length="758" mass="81401">MAISNIASALNSKLRMSGMVSGLDTDTIIRQLMAAETAKLDKLRQKRELSVWKTDAYRDITSTLKSFYSEYFDTVSSKNLKSANSFSSFSSTFVDTTKSEYIGINAGAGATAGTYSITDIKAATTAGIYSSVNVSKVVSTGTLTDSDVQQMSSSSFNNQFVFTLNNKTVELNLKDGLTTVSQLRQEIQDKIDGAFGAGKVTVTNNAGKLEFTSKSTDVFSIGTATNMGAGVLFGAVPTADTPFTLNAGNNKFEFTIDGVTKTITVPPVDALGNPTSVFEDAADLAAAIQKGVENAFGSSTGVTFEVKDGKVISKVSDKQVVAVGYSRNELTNTLLKVDKSNLSNKINLSAKLADIMPGLNTALPIGDITGVISGDAVNDIEFTINGKAFRFDSATHSLNDIMSKVNSDTSVNVSMKYDVTTNSFKVTSRDTGVTAKVDIADSTGKFMEVLGLTGTSAGTDASLKINGMEEIVRTGNSFTYAGISFELKKDYSSSTDPIVIKVAGDTTKTYDFIKGFVDKYNEVIGKLNSTIGEKRYTDYLPLTEEQKSAMSEEQIKKWETYAKSGLLKDDSIISGTLSKFRKALYDSVAGVGVNLSSIGITTSSDYLDKGKLVINETKLKDALANKPEEVMNLFIKSSDITYYNAINGSSADLSQRYKESGLAQRLSDAIQDAVRTSLDKNGLKGSLLEKAGVVGDRSEYTNLLYKEISAFDKSVIEMNSKLTNKENALYAKFSAMETALNKMNSQSSWIAQQFGGNS</sequence>
<dbReference type="GO" id="GO:0005576">
    <property type="term" value="C:extracellular region"/>
    <property type="evidence" value="ECO:0007669"/>
    <property type="project" value="UniProtKB-SubCell"/>
</dbReference>
<organism evidence="8 9">
    <name type="scientific">Ruminiclostridium hungatei</name>
    <name type="common">Clostridium hungatei</name>
    <dbReference type="NCBI Taxonomy" id="48256"/>
    <lineage>
        <taxon>Bacteria</taxon>
        <taxon>Bacillati</taxon>
        <taxon>Bacillota</taxon>
        <taxon>Clostridia</taxon>
        <taxon>Eubacteriales</taxon>
        <taxon>Oscillospiraceae</taxon>
        <taxon>Ruminiclostridium</taxon>
    </lineage>
</organism>
<comment type="caution">
    <text evidence="8">The sequence shown here is derived from an EMBL/GenBank/DDBJ whole genome shotgun (WGS) entry which is preliminary data.</text>
</comment>
<keyword evidence="5" id="KW-0964">Secreted</keyword>
<dbReference type="Pfam" id="PF07195">
    <property type="entry name" value="FliD_C"/>
    <property type="match status" value="1"/>
</dbReference>
<dbReference type="Proteomes" id="UP000191554">
    <property type="component" value="Unassembled WGS sequence"/>
</dbReference>
<feature type="domain" description="Flagellar hook-associated protein 2 N-terminal" evidence="6">
    <location>
        <begin position="21"/>
        <end position="123"/>
    </location>
</feature>
<evidence type="ECO:0000256" key="3">
    <source>
        <dbReference type="ARBA" id="ARBA00023054"/>
    </source>
</evidence>
<dbReference type="InterPro" id="IPR010809">
    <property type="entry name" value="FliD_C"/>
</dbReference>
<dbReference type="EMBL" id="MZGX01000003">
    <property type="protein sequence ID" value="OPX45664.1"/>
    <property type="molecule type" value="Genomic_DNA"/>
</dbReference>
<dbReference type="InterPro" id="IPR003481">
    <property type="entry name" value="FliD_N"/>
</dbReference>
<protein>
    <recommendedName>
        <fullName evidence="5">Flagellar hook-associated protein 2</fullName>
        <shortName evidence="5">HAP2</shortName>
    </recommendedName>
    <alternativeName>
        <fullName evidence="5">Flagellar cap protein</fullName>
    </alternativeName>
</protein>
<dbReference type="RefSeq" id="WP_080063068.1">
    <property type="nucleotide sequence ID" value="NZ_MZGX01000003.1"/>
</dbReference>
<evidence type="ECO:0000256" key="2">
    <source>
        <dbReference type="ARBA" id="ARBA00011255"/>
    </source>
</evidence>
<keyword evidence="3" id="KW-0175">Coiled coil</keyword>
<keyword evidence="9" id="KW-1185">Reference proteome</keyword>
<dbReference type="InterPro" id="IPR040026">
    <property type="entry name" value="FliD"/>
</dbReference>
<dbReference type="PANTHER" id="PTHR30288">
    <property type="entry name" value="FLAGELLAR CAP/ASSEMBLY PROTEIN FLID"/>
    <property type="match status" value="1"/>
</dbReference>
<dbReference type="GO" id="GO:0071973">
    <property type="term" value="P:bacterial-type flagellum-dependent cell motility"/>
    <property type="evidence" value="ECO:0007669"/>
    <property type="project" value="TreeGrafter"/>
</dbReference>
<dbReference type="GO" id="GO:0009421">
    <property type="term" value="C:bacterial-type flagellum filament cap"/>
    <property type="evidence" value="ECO:0007669"/>
    <property type="project" value="InterPro"/>
</dbReference>
<dbReference type="GO" id="GO:0009424">
    <property type="term" value="C:bacterial-type flagellum hook"/>
    <property type="evidence" value="ECO:0007669"/>
    <property type="project" value="UniProtKB-UniRule"/>
</dbReference>
<keyword evidence="8" id="KW-0966">Cell projection</keyword>
<dbReference type="AlphaFoldDB" id="A0A1V4SP95"/>
<comment type="similarity">
    <text evidence="1 5">Belongs to the FliD family.</text>
</comment>
<evidence type="ECO:0000259" key="7">
    <source>
        <dbReference type="Pfam" id="PF07195"/>
    </source>
</evidence>
<comment type="subunit">
    <text evidence="2 5">Homopentamer.</text>
</comment>
<reference evidence="8 9" key="1">
    <citation type="submission" date="2017-03" db="EMBL/GenBank/DDBJ databases">
        <title>Genome sequence of Clostridium hungatei DSM 14427.</title>
        <authorList>
            <person name="Poehlein A."/>
            <person name="Daniel R."/>
        </authorList>
    </citation>
    <scope>NUCLEOTIDE SEQUENCE [LARGE SCALE GENOMIC DNA]</scope>
    <source>
        <strain evidence="8 9">DSM 14427</strain>
    </source>
</reference>
<dbReference type="OrthoDB" id="9776025at2"/>
<evidence type="ECO:0000259" key="6">
    <source>
        <dbReference type="Pfam" id="PF02465"/>
    </source>
</evidence>
<dbReference type="GO" id="GO:0007155">
    <property type="term" value="P:cell adhesion"/>
    <property type="evidence" value="ECO:0007669"/>
    <property type="project" value="InterPro"/>
</dbReference>